<comment type="pathway">
    <text evidence="1">Amino-acid biosynthesis; L-isoleucine biosynthesis; L-isoleucine from 2-oxobutanoate: step 1/4.</text>
</comment>
<dbReference type="Proteomes" id="UP000028488">
    <property type="component" value="Chromosome"/>
</dbReference>
<dbReference type="Gene3D" id="3.40.50.1220">
    <property type="entry name" value="TPP-binding domain"/>
    <property type="match status" value="1"/>
</dbReference>
<dbReference type="Pfam" id="PF02775">
    <property type="entry name" value="TPP_enzyme_C"/>
    <property type="match status" value="1"/>
</dbReference>
<evidence type="ECO:0000256" key="6">
    <source>
        <dbReference type="ARBA" id="ARBA00022827"/>
    </source>
</evidence>
<keyword evidence="6" id="KW-0274">FAD</keyword>
<dbReference type="SUPFAM" id="SSF52518">
    <property type="entry name" value="Thiamin diphosphate-binding fold (THDP-binding)"/>
    <property type="match status" value="2"/>
</dbReference>
<dbReference type="GO" id="GO:0030976">
    <property type="term" value="F:thiamine pyrophosphate binding"/>
    <property type="evidence" value="ECO:0007669"/>
    <property type="project" value="InterPro"/>
</dbReference>
<dbReference type="CDD" id="cd07035">
    <property type="entry name" value="TPP_PYR_POX_like"/>
    <property type="match status" value="1"/>
</dbReference>
<dbReference type="eggNOG" id="COG0028">
    <property type="taxonomic scope" value="Bacteria"/>
</dbReference>
<evidence type="ECO:0000256" key="1">
    <source>
        <dbReference type="ARBA" id="ARBA00004974"/>
    </source>
</evidence>
<dbReference type="RefSeq" id="WP_128641917.1">
    <property type="nucleotide sequence ID" value="NZ_CP008947.1"/>
</dbReference>
<proteinExistence type="inferred from homology"/>
<feature type="domain" description="Thiamine pyrophosphate enzyme central" evidence="11">
    <location>
        <begin position="208"/>
        <end position="301"/>
    </location>
</feature>
<evidence type="ECO:0000259" key="13">
    <source>
        <dbReference type="Pfam" id="PF02776"/>
    </source>
</evidence>
<evidence type="ECO:0000256" key="5">
    <source>
        <dbReference type="ARBA" id="ARBA00022630"/>
    </source>
</evidence>
<dbReference type="EMBL" id="CP008947">
    <property type="protein sequence ID" value="AII09876.1"/>
    <property type="molecule type" value="Genomic_DNA"/>
</dbReference>
<reference evidence="14 15" key="1">
    <citation type="submission" date="2014-07" db="EMBL/GenBank/DDBJ databases">
        <title>Genome Sequence of Rhodococcus opacus Strain R7, a Biodegrader of Mono- and Polycyclic Aromatic Hydrocarbons.</title>
        <authorList>
            <person name="Di Gennaro P."/>
            <person name="Zampolli J."/>
            <person name="Presti I."/>
            <person name="Cappelletti M."/>
            <person name="D'Ursi P."/>
            <person name="Orro A."/>
            <person name="Mezzelani A."/>
            <person name="Milanesi L."/>
        </authorList>
    </citation>
    <scope>NUCLEOTIDE SEQUENCE [LARGE SCALE GENOMIC DNA]</scope>
    <source>
        <strain evidence="14 15">R7</strain>
    </source>
</reference>
<dbReference type="InterPro" id="IPR029061">
    <property type="entry name" value="THDP-binding"/>
</dbReference>
<dbReference type="EC" id="2.2.1.6" evidence="4"/>
<dbReference type="GO" id="GO:0009097">
    <property type="term" value="P:isoleucine biosynthetic process"/>
    <property type="evidence" value="ECO:0007669"/>
    <property type="project" value="UniProtKB-UniPathway"/>
</dbReference>
<dbReference type="PANTHER" id="PTHR18968">
    <property type="entry name" value="THIAMINE PYROPHOSPHATE ENZYMES"/>
    <property type="match status" value="1"/>
</dbReference>
<keyword evidence="8" id="KW-0100">Branched-chain amino acid biosynthesis</keyword>
<dbReference type="GO" id="GO:0050660">
    <property type="term" value="F:flavin adenine dinucleotide binding"/>
    <property type="evidence" value="ECO:0007669"/>
    <property type="project" value="TreeGrafter"/>
</dbReference>
<dbReference type="AlphaFoldDB" id="A0A076EVU6"/>
<dbReference type="Pfam" id="PF02776">
    <property type="entry name" value="TPP_enzyme_N"/>
    <property type="match status" value="1"/>
</dbReference>
<sequence length="570" mass="59445">MNLTDHEPRKTGRNMRVADYIVAVLAAEGIEHVFGVGGANIEDLYDALHRSRDVEGVVAKHEFSATTMADGYARTSNRIGVVAATSGGGALNVIAGLGEAFASRVPILALVGQPPTTLEGMGAFQDTSGLAGSIDASRLFGEVSVYCARVDSPLDLERQLAEALAAARRGGPAVLLLPKDVQQAIGEFPEPRRSVTTTPRTTTTDLTRLAEALRDDYGRITVIAGDEVARAGARTELAELAHVLGARVAVTPDARDVLDPAAPGRLGVTGAMGNPDVVDALQDSDVCLLVGTRLPVMARGGLDAVLEKTLVYSVGSATPYLQTHHVSTRDLRATLCGLVAEIGPAATRPPVAQCDPTPIDVPPSGTSGLRYTDAVKALAAVMPAGADVFADAGNTGAAVVHHLPVTAGGRFVVALGMGGMGYTFGAAIGSAFSRGRRTFVIAGDGAFYAHGLEIHTAVEYDVPVTFVVFNNNAHAMCLTREQVYFEGTYTYSRFRPAHIAAGVGALFPGLPSHTVDTHAGLADSLRATADSAGPAVIEVACDADELPPFLPFLPARRPTERSESREGARR</sequence>
<evidence type="ECO:0000259" key="11">
    <source>
        <dbReference type="Pfam" id="PF00205"/>
    </source>
</evidence>
<evidence type="ECO:0000256" key="2">
    <source>
        <dbReference type="ARBA" id="ARBA00005025"/>
    </source>
</evidence>
<comment type="catalytic activity">
    <reaction evidence="9">
        <text>2 pyruvate + H(+) = (2S)-2-acetolactate + CO2</text>
        <dbReference type="Rhea" id="RHEA:25249"/>
        <dbReference type="ChEBI" id="CHEBI:15361"/>
        <dbReference type="ChEBI" id="CHEBI:15378"/>
        <dbReference type="ChEBI" id="CHEBI:16526"/>
        <dbReference type="ChEBI" id="CHEBI:58476"/>
        <dbReference type="EC" id="2.2.1.6"/>
    </reaction>
</comment>
<dbReference type="SUPFAM" id="SSF52467">
    <property type="entry name" value="DHS-like NAD/FAD-binding domain"/>
    <property type="match status" value="1"/>
</dbReference>
<keyword evidence="7 10" id="KW-0786">Thiamine pyrophosphate</keyword>
<dbReference type="InterPro" id="IPR029035">
    <property type="entry name" value="DHS-like_NAD/FAD-binding_dom"/>
</dbReference>
<dbReference type="Gene3D" id="3.40.50.970">
    <property type="match status" value="2"/>
</dbReference>
<dbReference type="GO" id="GO:0005948">
    <property type="term" value="C:acetolactate synthase complex"/>
    <property type="evidence" value="ECO:0007669"/>
    <property type="project" value="TreeGrafter"/>
</dbReference>
<comment type="pathway">
    <text evidence="2">Amino-acid biosynthesis; L-valine biosynthesis; L-valine from pyruvate: step 1/4.</text>
</comment>
<evidence type="ECO:0000313" key="14">
    <source>
        <dbReference type="EMBL" id="AII09876.1"/>
    </source>
</evidence>
<dbReference type="GO" id="GO:0009099">
    <property type="term" value="P:L-valine biosynthetic process"/>
    <property type="evidence" value="ECO:0007669"/>
    <property type="project" value="UniProtKB-UniPathway"/>
</dbReference>
<evidence type="ECO:0000256" key="4">
    <source>
        <dbReference type="ARBA" id="ARBA00013145"/>
    </source>
</evidence>
<dbReference type="InterPro" id="IPR012000">
    <property type="entry name" value="Thiamin_PyroP_enz_cen_dom"/>
</dbReference>
<dbReference type="GO" id="GO:0003984">
    <property type="term" value="F:acetolactate synthase activity"/>
    <property type="evidence" value="ECO:0007669"/>
    <property type="project" value="UniProtKB-EC"/>
</dbReference>
<evidence type="ECO:0000256" key="9">
    <source>
        <dbReference type="ARBA" id="ARBA00048670"/>
    </source>
</evidence>
<keyword evidence="5" id="KW-0285">Flavoprotein</keyword>
<dbReference type="PANTHER" id="PTHR18968:SF13">
    <property type="entry name" value="ACETOLACTATE SYNTHASE CATALYTIC SUBUNIT, MITOCHONDRIAL"/>
    <property type="match status" value="1"/>
</dbReference>
<keyword evidence="8" id="KW-0028">Amino-acid biosynthesis</keyword>
<dbReference type="InterPro" id="IPR011766">
    <property type="entry name" value="TPP_enzyme_TPP-bd"/>
</dbReference>
<feature type="domain" description="Thiamine pyrophosphate enzyme TPP-binding" evidence="12">
    <location>
        <begin position="391"/>
        <end position="539"/>
    </location>
</feature>
<evidence type="ECO:0000259" key="12">
    <source>
        <dbReference type="Pfam" id="PF02775"/>
    </source>
</evidence>
<evidence type="ECO:0000256" key="8">
    <source>
        <dbReference type="ARBA" id="ARBA00023304"/>
    </source>
</evidence>
<protein>
    <recommendedName>
        <fullName evidence="4">acetolactate synthase</fullName>
        <ecNumber evidence="4">2.2.1.6</ecNumber>
    </recommendedName>
</protein>
<gene>
    <name evidence="14" type="ORF">EP51_36645</name>
</gene>
<feature type="domain" description="Thiamine pyrophosphate enzyme N-terminal TPP-binding" evidence="13">
    <location>
        <begin position="15"/>
        <end position="126"/>
    </location>
</feature>
<dbReference type="GO" id="GO:0000287">
    <property type="term" value="F:magnesium ion binding"/>
    <property type="evidence" value="ECO:0007669"/>
    <property type="project" value="InterPro"/>
</dbReference>
<dbReference type="CDD" id="cd00568">
    <property type="entry name" value="TPP_enzymes"/>
    <property type="match status" value="1"/>
</dbReference>
<name>A0A076EVU6_RHOOP</name>
<organism evidence="14 15">
    <name type="scientific">Rhodococcus opacus</name>
    <name type="common">Nocardia opaca</name>
    <dbReference type="NCBI Taxonomy" id="37919"/>
    <lineage>
        <taxon>Bacteria</taxon>
        <taxon>Bacillati</taxon>
        <taxon>Actinomycetota</taxon>
        <taxon>Actinomycetes</taxon>
        <taxon>Mycobacteriales</taxon>
        <taxon>Nocardiaceae</taxon>
        <taxon>Rhodococcus</taxon>
    </lineage>
</organism>
<dbReference type="InterPro" id="IPR012001">
    <property type="entry name" value="Thiamin_PyroP_enz_TPP-bd_dom"/>
</dbReference>
<dbReference type="UniPathway" id="UPA00047">
    <property type="reaction ID" value="UER00055"/>
</dbReference>
<evidence type="ECO:0000313" key="15">
    <source>
        <dbReference type="Proteomes" id="UP000028488"/>
    </source>
</evidence>
<accession>A0A076EVU6</accession>
<comment type="similarity">
    <text evidence="3 10">Belongs to the TPP enzyme family.</text>
</comment>
<evidence type="ECO:0000256" key="7">
    <source>
        <dbReference type="ARBA" id="ARBA00023052"/>
    </source>
</evidence>
<dbReference type="InterPro" id="IPR045229">
    <property type="entry name" value="TPP_enz"/>
</dbReference>
<evidence type="ECO:0000256" key="3">
    <source>
        <dbReference type="ARBA" id="ARBA00007812"/>
    </source>
</evidence>
<dbReference type="UniPathway" id="UPA00049">
    <property type="reaction ID" value="UER00059"/>
</dbReference>
<evidence type="ECO:0000256" key="10">
    <source>
        <dbReference type="RuleBase" id="RU362132"/>
    </source>
</evidence>
<dbReference type="Pfam" id="PF00205">
    <property type="entry name" value="TPP_enzyme_M"/>
    <property type="match status" value="1"/>
</dbReference>